<sequence length="376" mass="40031">MALSNLTTMRGVVYNGIPFNMTVQDLPVPTIVHATDAIVKITTSALCGSDLHVYHGVNGGTPPWNMGHEAMGYVAEIGSSVSWFNVGDYVVIPDTISTGHLEMEPEAYSFFGNGAELTQGLQSEYALVPFADANLIPIPLSHNTTNATIEQDYLTVSDIFGTAWSVIDWSGFQPGDTVAVFGAGPVGLLAAYSAILRGASAVYSVDRIQDRLDRAASIGAIPINFVSSDPVEQILAHQPAGVMRAVDCVGMEAVNAQLETQQDLIINEMVAVTHLGGGIAQVGVTSAQTNSAGAPLGDTFSPNVTFPMSDFFSKRLSFQSGPVDPKEIAPMLVDLIASGKAAPGFISSAQIGIEEAPEYYQRFDQHEEIKVYIRFP</sequence>
<organism evidence="10 11">
    <name type="scientific">Coleophoma cylindrospora</name>
    <dbReference type="NCBI Taxonomy" id="1849047"/>
    <lineage>
        <taxon>Eukaryota</taxon>
        <taxon>Fungi</taxon>
        <taxon>Dikarya</taxon>
        <taxon>Ascomycota</taxon>
        <taxon>Pezizomycotina</taxon>
        <taxon>Leotiomycetes</taxon>
        <taxon>Helotiales</taxon>
        <taxon>Dermateaceae</taxon>
        <taxon>Coleophoma</taxon>
    </lineage>
</organism>
<dbReference type="STRING" id="1849047.A0A3D8QKP3"/>
<evidence type="ECO:0000256" key="7">
    <source>
        <dbReference type="RuleBase" id="RU361277"/>
    </source>
</evidence>
<dbReference type="PROSITE" id="PS00059">
    <property type="entry name" value="ADH_ZINC"/>
    <property type="match status" value="1"/>
</dbReference>
<dbReference type="AlphaFoldDB" id="A0A3D8QKP3"/>
<name>A0A3D8QKP3_9HELO</name>
<keyword evidence="6" id="KW-0520">NAD</keyword>
<proteinExistence type="inferred from homology"/>
<dbReference type="CDD" id="cd08282">
    <property type="entry name" value="PFDH_like"/>
    <property type="match status" value="1"/>
</dbReference>
<comment type="caution">
    <text evidence="10">The sequence shown here is derived from an EMBL/GenBank/DDBJ whole genome shotgun (WGS) entry which is preliminary data.</text>
</comment>
<dbReference type="Gene3D" id="3.40.50.720">
    <property type="entry name" value="NAD(P)-binding Rossmann-like Domain"/>
    <property type="match status" value="1"/>
</dbReference>
<protein>
    <submittedName>
        <fullName evidence="10">Alcohol dehydrogenase-12</fullName>
    </submittedName>
</protein>
<evidence type="ECO:0000259" key="9">
    <source>
        <dbReference type="Pfam" id="PF08240"/>
    </source>
</evidence>
<evidence type="ECO:0000256" key="4">
    <source>
        <dbReference type="ARBA" id="ARBA00022833"/>
    </source>
</evidence>
<dbReference type="Pfam" id="PF00107">
    <property type="entry name" value="ADH_zinc_N"/>
    <property type="match status" value="1"/>
</dbReference>
<dbReference type="SUPFAM" id="SSF50129">
    <property type="entry name" value="GroES-like"/>
    <property type="match status" value="1"/>
</dbReference>
<dbReference type="PANTHER" id="PTHR42813">
    <property type="entry name" value="ZINC-TYPE ALCOHOL DEHYDROGENASE-LIKE"/>
    <property type="match status" value="1"/>
</dbReference>
<evidence type="ECO:0000313" key="10">
    <source>
        <dbReference type="EMBL" id="RDW62403.1"/>
    </source>
</evidence>
<accession>A0A3D8QKP3</accession>
<dbReference type="GO" id="GO:0016491">
    <property type="term" value="F:oxidoreductase activity"/>
    <property type="evidence" value="ECO:0007669"/>
    <property type="project" value="UniProtKB-KW"/>
</dbReference>
<evidence type="ECO:0000256" key="2">
    <source>
        <dbReference type="ARBA" id="ARBA00008072"/>
    </source>
</evidence>
<evidence type="ECO:0000313" key="11">
    <source>
        <dbReference type="Proteomes" id="UP000256645"/>
    </source>
</evidence>
<dbReference type="InterPro" id="IPR002328">
    <property type="entry name" value="ADH_Zn_CS"/>
</dbReference>
<comment type="cofactor">
    <cofactor evidence="1 7">
        <name>Zn(2+)</name>
        <dbReference type="ChEBI" id="CHEBI:29105"/>
    </cofactor>
</comment>
<reference evidence="10 11" key="1">
    <citation type="journal article" date="2018" name="IMA Fungus">
        <title>IMA Genome-F 9: Draft genome sequence of Annulohypoxylon stygium, Aspergillus mulundensis, Berkeleyomyces basicola (syn. Thielaviopsis basicola), Ceratocystis smalleyi, two Cercospora beticola strains, Coleophoma cylindrospora, Fusarium fracticaudum, Phialophora cf. hyalina, and Morchella septimelata.</title>
        <authorList>
            <person name="Wingfield B.D."/>
            <person name="Bills G.F."/>
            <person name="Dong Y."/>
            <person name="Huang W."/>
            <person name="Nel W.J."/>
            <person name="Swalarsk-Parry B.S."/>
            <person name="Vaghefi N."/>
            <person name="Wilken P.M."/>
            <person name="An Z."/>
            <person name="de Beer Z.W."/>
            <person name="De Vos L."/>
            <person name="Chen L."/>
            <person name="Duong T.A."/>
            <person name="Gao Y."/>
            <person name="Hammerbacher A."/>
            <person name="Kikkert J.R."/>
            <person name="Li Y."/>
            <person name="Li H."/>
            <person name="Li K."/>
            <person name="Li Q."/>
            <person name="Liu X."/>
            <person name="Ma X."/>
            <person name="Naidoo K."/>
            <person name="Pethybridge S.J."/>
            <person name="Sun J."/>
            <person name="Steenkamp E.T."/>
            <person name="van der Nest M.A."/>
            <person name="van Wyk S."/>
            <person name="Wingfield M.J."/>
            <person name="Xiong C."/>
            <person name="Yue Q."/>
            <person name="Zhang X."/>
        </authorList>
    </citation>
    <scope>NUCLEOTIDE SEQUENCE [LARGE SCALE GENOMIC DNA]</scope>
    <source>
        <strain evidence="10 11">BP6252</strain>
    </source>
</reference>
<feature type="domain" description="Alcohol dehydrogenase-like N-terminal" evidence="9">
    <location>
        <begin position="34"/>
        <end position="139"/>
    </location>
</feature>
<dbReference type="InterPro" id="IPR013154">
    <property type="entry name" value="ADH-like_N"/>
</dbReference>
<dbReference type="PANTHER" id="PTHR42813:SF3">
    <property type="entry name" value="GLUTATHIONE-INDEPENDENT FORMALDEHYDE DEHYDROGENASE"/>
    <property type="match status" value="1"/>
</dbReference>
<dbReference type="InterPro" id="IPR013149">
    <property type="entry name" value="ADH-like_C"/>
</dbReference>
<feature type="domain" description="Alcohol dehydrogenase-like C-terminal" evidence="8">
    <location>
        <begin position="185"/>
        <end position="302"/>
    </location>
</feature>
<keyword evidence="4 7" id="KW-0862">Zinc</keyword>
<keyword evidence="11" id="KW-1185">Reference proteome</keyword>
<dbReference type="Pfam" id="PF08240">
    <property type="entry name" value="ADH_N"/>
    <property type="match status" value="1"/>
</dbReference>
<dbReference type="Gene3D" id="3.90.180.10">
    <property type="entry name" value="Medium-chain alcohol dehydrogenases, catalytic domain"/>
    <property type="match status" value="1"/>
</dbReference>
<dbReference type="Proteomes" id="UP000256645">
    <property type="component" value="Unassembled WGS sequence"/>
</dbReference>
<dbReference type="SUPFAM" id="SSF51735">
    <property type="entry name" value="NAD(P)-binding Rossmann-fold domains"/>
    <property type="match status" value="1"/>
</dbReference>
<dbReference type="GO" id="GO:0008270">
    <property type="term" value="F:zinc ion binding"/>
    <property type="evidence" value="ECO:0007669"/>
    <property type="project" value="InterPro"/>
</dbReference>
<dbReference type="OrthoDB" id="3941538at2759"/>
<gene>
    <name evidence="10" type="ORF">BP6252_11836</name>
</gene>
<evidence type="ECO:0000256" key="5">
    <source>
        <dbReference type="ARBA" id="ARBA00023002"/>
    </source>
</evidence>
<dbReference type="InterPro" id="IPR011032">
    <property type="entry name" value="GroES-like_sf"/>
</dbReference>
<evidence type="ECO:0000256" key="6">
    <source>
        <dbReference type="ARBA" id="ARBA00023027"/>
    </source>
</evidence>
<dbReference type="EMBL" id="PDLM01000014">
    <property type="protein sequence ID" value="RDW62403.1"/>
    <property type="molecule type" value="Genomic_DNA"/>
</dbReference>
<dbReference type="InterPro" id="IPR036291">
    <property type="entry name" value="NAD(P)-bd_dom_sf"/>
</dbReference>
<keyword evidence="5" id="KW-0560">Oxidoreductase</keyword>
<evidence type="ECO:0000256" key="3">
    <source>
        <dbReference type="ARBA" id="ARBA00022723"/>
    </source>
</evidence>
<comment type="similarity">
    <text evidence="2 7">Belongs to the zinc-containing alcohol dehydrogenase family.</text>
</comment>
<keyword evidence="3 7" id="KW-0479">Metal-binding</keyword>
<evidence type="ECO:0000259" key="8">
    <source>
        <dbReference type="Pfam" id="PF00107"/>
    </source>
</evidence>
<evidence type="ECO:0000256" key="1">
    <source>
        <dbReference type="ARBA" id="ARBA00001947"/>
    </source>
</evidence>